<accession>A0AAW1NDL0</accession>
<protein>
    <submittedName>
        <fullName evidence="1">Uncharacterized protein</fullName>
    </submittedName>
</protein>
<comment type="caution">
    <text evidence="1">The sequence shown here is derived from an EMBL/GenBank/DDBJ whole genome shotgun (WGS) entry which is preliminary data.</text>
</comment>
<proteinExistence type="predicted"/>
<dbReference type="AlphaFoldDB" id="A0AAW1NDL0"/>
<dbReference type="EMBL" id="JBDFQZ010000001">
    <property type="protein sequence ID" value="KAK9756559.1"/>
    <property type="molecule type" value="Genomic_DNA"/>
</dbReference>
<dbReference type="Proteomes" id="UP001443914">
    <property type="component" value="Unassembled WGS sequence"/>
</dbReference>
<sequence length="147" mass="16120">MVAHGCNFGINPSQPYSLPSPSPPFTLLSHLPDLPLFFSPRPSPPCFSTSPPSPSFESTPPDFVAWLHRLLSLTSIISNAPHLSSPTSPLLRRRIGSLFSLALFILFRLRPRDSSLSLCSFPLVGGLYSVLFCFPVELHCQDISSLL</sequence>
<evidence type="ECO:0000313" key="1">
    <source>
        <dbReference type="EMBL" id="KAK9756559.1"/>
    </source>
</evidence>
<evidence type="ECO:0000313" key="2">
    <source>
        <dbReference type="Proteomes" id="UP001443914"/>
    </source>
</evidence>
<keyword evidence="2" id="KW-1185">Reference proteome</keyword>
<organism evidence="1 2">
    <name type="scientific">Saponaria officinalis</name>
    <name type="common">Common soapwort</name>
    <name type="synonym">Lychnis saponaria</name>
    <dbReference type="NCBI Taxonomy" id="3572"/>
    <lineage>
        <taxon>Eukaryota</taxon>
        <taxon>Viridiplantae</taxon>
        <taxon>Streptophyta</taxon>
        <taxon>Embryophyta</taxon>
        <taxon>Tracheophyta</taxon>
        <taxon>Spermatophyta</taxon>
        <taxon>Magnoliopsida</taxon>
        <taxon>eudicotyledons</taxon>
        <taxon>Gunneridae</taxon>
        <taxon>Pentapetalae</taxon>
        <taxon>Caryophyllales</taxon>
        <taxon>Caryophyllaceae</taxon>
        <taxon>Caryophylleae</taxon>
        <taxon>Saponaria</taxon>
    </lineage>
</organism>
<reference evidence="1" key="1">
    <citation type="submission" date="2024-03" db="EMBL/GenBank/DDBJ databases">
        <title>WGS assembly of Saponaria officinalis var. Norfolk2.</title>
        <authorList>
            <person name="Jenkins J."/>
            <person name="Shu S."/>
            <person name="Grimwood J."/>
            <person name="Barry K."/>
            <person name="Goodstein D."/>
            <person name="Schmutz J."/>
            <person name="Leebens-Mack J."/>
            <person name="Osbourn A."/>
        </authorList>
    </citation>
    <scope>NUCLEOTIDE SEQUENCE [LARGE SCALE GENOMIC DNA]</scope>
    <source>
        <strain evidence="1">JIC</strain>
    </source>
</reference>
<name>A0AAW1NDL0_SAPOF</name>
<gene>
    <name evidence="1" type="ORF">RND81_01G106500</name>
</gene>